<evidence type="ECO:0000313" key="3">
    <source>
        <dbReference type="Proteomes" id="UP001497444"/>
    </source>
</evidence>
<name>A0ABP0VM73_9BRYO</name>
<protein>
    <submittedName>
        <fullName evidence="2">Uncharacterized protein</fullName>
    </submittedName>
</protein>
<dbReference type="Proteomes" id="UP001497444">
    <property type="component" value="Chromosome 1"/>
</dbReference>
<evidence type="ECO:0000256" key="1">
    <source>
        <dbReference type="SAM" id="MobiDB-lite"/>
    </source>
</evidence>
<proteinExistence type="predicted"/>
<feature type="compositionally biased region" description="Basic and acidic residues" evidence="1">
    <location>
        <begin position="33"/>
        <end position="52"/>
    </location>
</feature>
<evidence type="ECO:0000313" key="2">
    <source>
        <dbReference type="EMBL" id="CAK9254605.1"/>
    </source>
</evidence>
<feature type="region of interest" description="Disordered" evidence="1">
    <location>
        <begin position="30"/>
        <end position="52"/>
    </location>
</feature>
<accession>A0ABP0VM73</accession>
<keyword evidence="3" id="KW-1185">Reference proteome</keyword>
<organism evidence="2 3">
    <name type="scientific">Sphagnum jensenii</name>
    <dbReference type="NCBI Taxonomy" id="128206"/>
    <lineage>
        <taxon>Eukaryota</taxon>
        <taxon>Viridiplantae</taxon>
        <taxon>Streptophyta</taxon>
        <taxon>Embryophyta</taxon>
        <taxon>Bryophyta</taxon>
        <taxon>Sphagnophytina</taxon>
        <taxon>Sphagnopsida</taxon>
        <taxon>Sphagnales</taxon>
        <taxon>Sphagnaceae</taxon>
        <taxon>Sphagnum</taxon>
    </lineage>
</organism>
<reference evidence="2 3" key="1">
    <citation type="submission" date="2024-02" db="EMBL/GenBank/DDBJ databases">
        <authorList>
            <consortium name="ELIXIR-Norway"/>
            <consortium name="Elixir Norway"/>
        </authorList>
    </citation>
    <scope>NUCLEOTIDE SEQUENCE [LARGE SCALE GENOMIC DNA]</scope>
</reference>
<gene>
    <name evidence="2" type="ORF">CSSPJE1EN1_LOCUS83</name>
</gene>
<dbReference type="EMBL" id="OZ020096">
    <property type="protein sequence ID" value="CAK9254605.1"/>
    <property type="molecule type" value="Genomic_DNA"/>
</dbReference>
<sequence>MGAEQETTTKETDCGRTEVSDRIIGRCTQARGNSERGRWKERRECGARERRKEADRLLPVGSMGVCFRTGMAAATAATAAMRK</sequence>